<evidence type="ECO:0000259" key="2">
    <source>
        <dbReference type="Pfam" id="PF01593"/>
    </source>
</evidence>
<evidence type="ECO:0000313" key="4">
    <source>
        <dbReference type="Proteomes" id="UP000245383"/>
    </source>
</evidence>
<organism evidence="3 4">
    <name type="scientific">Smittium simulii</name>
    <dbReference type="NCBI Taxonomy" id="133385"/>
    <lineage>
        <taxon>Eukaryota</taxon>
        <taxon>Fungi</taxon>
        <taxon>Fungi incertae sedis</taxon>
        <taxon>Zoopagomycota</taxon>
        <taxon>Kickxellomycotina</taxon>
        <taxon>Harpellomycetes</taxon>
        <taxon>Harpellales</taxon>
        <taxon>Legeriomycetaceae</taxon>
        <taxon>Smittium</taxon>
    </lineage>
</organism>
<dbReference type="EMBL" id="MBFR01000372">
    <property type="protein sequence ID" value="PVU88564.1"/>
    <property type="molecule type" value="Genomic_DNA"/>
</dbReference>
<dbReference type="Gene3D" id="3.50.50.60">
    <property type="entry name" value="FAD/NAD(P)-binding domain"/>
    <property type="match status" value="1"/>
</dbReference>
<proteinExistence type="predicted"/>
<name>A0A2T9Y8C6_9FUNG</name>
<reference evidence="3 4" key="1">
    <citation type="journal article" date="2018" name="MBio">
        <title>Comparative Genomics Reveals the Core Gene Toolbox for the Fungus-Insect Symbiosis.</title>
        <authorList>
            <person name="Wang Y."/>
            <person name="Stata M."/>
            <person name="Wang W."/>
            <person name="Stajich J.E."/>
            <person name="White M.M."/>
            <person name="Moncalvo J.M."/>
        </authorList>
    </citation>
    <scope>NUCLEOTIDE SEQUENCE [LARGE SCALE GENOMIC DNA]</scope>
    <source>
        <strain evidence="3 4">SWE-8-4</strain>
    </source>
</reference>
<sequence>MDSSQSSSQKLKKVAIIGSDISGMFSAWALTQHSPLSVTIFEKSNKLFNYASTVDFLPPGIPEKCTIDFLPETRVAVDIKPLHFDSKRTPNLSRAIDHLRVETIASPLDYGMSKWSISEQASEKLSQTDKDSLQFSLFDNNNSTTSSSTIKPTNPETISNPKNNRRILRQNLWLSKREISTEWSSFFSLSLFSKLTNLFNPKFYRSLLDYYRFTIEIKSFNSDFFVSPDAQLPICVYLTKKGYSPDFFNSFLKHVIINSGLFFNTRDVGILKTWIVVHTMLQQNILSPQYSVQTRVIKGGSRRLLSVFQENLLDVRLNTNIVKIIKNYTADVLTSVTLVDKNNIEETFDYLIIAIPPNLVPPMFSEPLEKPLQDSLNSYHFLKNQYVLHADSILMPSSSRAWSTINSIEATIEGNTRNCCYVFVTINPVLDPNPRMVITTVSHKSIDLSNKKPSIFDESDTLDSDIIKFVGGWFGTGTLEDACYSGLSKAIQLGAKLPFELLTPKLSSSNEHVNAVVLKFFPIFYDITSTIISIIEKTFYVLLVAIIGILVALYFY</sequence>
<dbReference type="Proteomes" id="UP000245383">
    <property type="component" value="Unassembled WGS sequence"/>
</dbReference>
<accession>A0A2T9Y8C6</accession>
<keyword evidence="1" id="KW-0812">Transmembrane</keyword>
<dbReference type="SUPFAM" id="SSF51905">
    <property type="entry name" value="FAD/NAD(P)-binding domain"/>
    <property type="match status" value="1"/>
</dbReference>
<dbReference type="PANTHER" id="PTHR42923">
    <property type="entry name" value="PROTOPORPHYRINOGEN OXIDASE"/>
    <property type="match status" value="1"/>
</dbReference>
<dbReference type="AlphaFoldDB" id="A0A2T9Y8C6"/>
<keyword evidence="1" id="KW-1133">Transmembrane helix</keyword>
<dbReference type="PANTHER" id="PTHR42923:SF17">
    <property type="entry name" value="AMINE OXIDASE DOMAIN-CONTAINING PROTEIN"/>
    <property type="match status" value="1"/>
</dbReference>
<dbReference type="Pfam" id="PF13450">
    <property type="entry name" value="NAD_binding_8"/>
    <property type="match status" value="1"/>
</dbReference>
<dbReference type="GO" id="GO:0016491">
    <property type="term" value="F:oxidoreductase activity"/>
    <property type="evidence" value="ECO:0007669"/>
    <property type="project" value="InterPro"/>
</dbReference>
<dbReference type="InterPro" id="IPR036188">
    <property type="entry name" value="FAD/NAD-bd_sf"/>
</dbReference>
<gene>
    <name evidence="3" type="ORF">BB561_005773</name>
</gene>
<evidence type="ECO:0000256" key="1">
    <source>
        <dbReference type="SAM" id="Phobius"/>
    </source>
</evidence>
<dbReference type="Pfam" id="PF01593">
    <property type="entry name" value="Amino_oxidase"/>
    <property type="match status" value="1"/>
</dbReference>
<comment type="caution">
    <text evidence="3">The sequence shown here is derived from an EMBL/GenBank/DDBJ whole genome shotgun (WGS) entry which is preliminary data.</text>
</comment>
<feature type="transmembrane region" description="Helical" evidence="1">
    <location>
        <begin position="538"/>
        <end position="555"/>
    </location>
</feature>
<dbReference type="InterPro" id="IPR050464">
    <property type="entry name" value="Zeta_carotene_desat/Oxidored"/>
</dbReference>
<feature type="domain" description="Amine oxidase" evidence="2">
    <location>
        <begin position="290"/>
        <end position="382"/>
    </location>
</feature>
<dbReference type="InterPro" id="IPR002937">
    <property type="entry name" value="Amino_oxidase"/>
</dbReference>
<protein>
    <recommendedName>
        <fullName evidence="2">Amine oxidase domain-containing protein</fullName>
    </recommendedName>
</protein>
<keyword evidence="4" id="KW-1185">Reference proteome</keyword>
<evidence type="ECO:0000313" key="3">
    <source>
        <dbReference type="EMBL" id="PVU88564.1"/>
    </source>
</evidence>
<keyword evidence="1" id="KW-0472">Membrane</keyword>
<dbReference type="STRING" id="133385.A0A2T9Y8C6"/>
<dbReference type="OrthoDB" id="5977668at2759"/>